<evidence type="ECO:0000313" key="3">
    <source>
        <dbReference type="Proteomes" id="UP001189813"/>
    </source>
</evidence>
<organism evidence="2 3">
    <name type="scientific">Ralstonia psammae</name>
    <dbReference type="NCBI Taxonomy" id="3058598"/>
    <lineage>
        <taxon>Bacteria</taxon>
        <taxon>Pseudomonadati</taxon>
        <taxon>Pseudomonadota</taxon>
        <taxon>Betaproteobacteria</taxon>
        <taxon>Burkholderiales</taxon>
        <taxon>Burkholderiaceae</taxon>
        <taxon>Ralstonia</taxon>
    </lineage>
</organism>
<keyword evidence="1" id="KW-0472">Membrane</keyword>
<keyword evidence="1" id="KW-1133">Transmembrane helix</keyword>
<gene>
    <name evidence="2" type="ORF">LMG19083_04598</name>
</gene>
<name>A0ABM9JYG4_9RALS</name>
<evidence type="ECO:0000313" key="2">
    <source>
        <dbReference type="EMBL" id="CAJ0807685.1"/>
    </source>
</evidence>
<dbReference type="EMBL" id="CATZBU010000017">
    <property type="protein sequence ID" value="CAJ0807685.1"/>
    <property type="molecule type" value="Genomic_DNA"/>
</dbReference>
<sequence>MWTDDFLVIFRVLLIAMLGMAVCKGRTHTPTL</sequence>
<proteinExistence type="predicted"/>
<dbReference type="Proteomes" id="UP001189813">
    <property type="component" value="Unassembled WGS sequence"/>
</dbReference>
<feature type="transmembrane region" description="Helical" evidence="1">
    <location>
        <begin position="6"/>
        <end position="23"/>
    </location>
</feature>
<reference evidence="2 3" key="1">
    <citation type="submission" date="2023-07" db="EMBL/GenBank/DDBJ databases">
        <authorList>
            <person name="Peeters C."/>
        </authorList>
    </citation>
    <scope>NUCLEOTIDE SEQUENCE [LARGE SCALE GENOMIC DNA]</scope>
    <source>
        <strain evidence="2 3">LMG 19083</strain>
    </source>
</reference>
<evidence type="ECO:0000256" key="1">
    <source>
        <dbReference type="SAM" id="Phobius"/>
    </source>
</evidence>
<keyword evidence="1" id="KW-0812">Transmembrane</keyword>
<comment type="caution">
    <text evidence="2">The sequence shown here is derived from an EMBL/GenBank/DDBJ whole genome shotgun (WGS) entry which is preliminary data.</text>
</comment>
<accession>A0ABM9JYG4</accession>
<keyword evidence="3" id="KW-1185">Reference proteome</keyword>
<protein>
    <submittedName>
        <fullName evidence="2">Uncharacterized protein</fullName>
    </submittedName>
</protein>